<feature type="compositionally biased region" description="Polar residues" evidence="6">
    <location>
        <begin position="660"/>
        <end position="695"/>
    </location>
</feature>
<feature type="transmembrane region" description="Helical" evidence="7">
    <location>
        <begin position="110"/>
        <end position="129"/>
    </location>
</feature>
<accession>A0A818QC42</accession>
<dbReference type="GO" id="GO:0016020">
    <property type="term" value="C:membrane"/>
    <property type="evidence" value="ECO:0007669"/>
    <property type="project" value="UniProtKB-SubCell"/>
</dbReference>
<comment type="similarity">
    <text evidence="2">Belongs to the LIMR family.</text>
</comment>
<keyword evidence="5 7" id="KW-0472">Membrane</keyword>
<dbReference type="InterPro" id="IPR051584">
    <property type="entry name" value="GPCR-associated_LMBR1"/>
</dbReference>
<organism evidence="8 9">
    <name type="scientific">Adineta steineri</name>
    <dbReference type="NCBI Taxonomy" id="433720"/>
    <lineage>
        <taxon>Eukaryota</taxon>
        <taxon>Metazoa</taxon>
        <taxon>Spiralia</taxon>
        <taxon>Gnathifera</taxon>
        <taxon>Rotifera</taxon>
        <taxon>Eurotatoria</taxon>
        <taxon>Bdelloidea</taxon>
        <taxon>Adinetida</taxon>
        <taxon>Adinetidae</taxon>
        <taxon>Adineta</taxon>
    </lineage>
</organism>
<evidence type="ECO:0000256" key="4">
    <source>
        <dbReference type="ARBA" id="ARBA00022989"/>
    </source>
</evidence>
<feature type="transmembrane region" description="Helical" evidence="7">
    <location>
        <begin position="432"/>
        <end position="454"/>
    </location>
</feature>
<dbReference type="Pfam" id="PF04791">
    <property type="entry name" value="LMBR1"/>
    <property type="match status" value="1"/>
</dbReference>
<evidence type="ECO:0000256" key="1">
    <source>
        <dbReference type="ARBA" id="ARBA00004141"/>
    </source>
</evidence>
<evidence type="ECO:0000256" key="3">
    <source>
        <dbReference type="ARBA" id="ARBA00022692"/>
    </source>
</evidence>
<evidence type="ECO:0000256" key="6">
    <source>
        <dbReference type="SAM" id="MobiDB-lite"/>
    </source>
</evidence>
<dbReference type="Proteomes" id="UP000663844">
    <property type="component" value="Unassembled WGS sequence"/>
</dbReference>
<evidence type="ECO:0000313" key="9">
    <source>
        <dbReference type="Proteomes" id="UP000663844"/>
    </source>
</evidence>
<reference evidence="8" key="1">
    <citation type="submission" date="2021-02" db="EMBL/GenBank/DDBJ databases">
        <authorList>
            <person name="Nowell W R."/>
        </authorList>
    </citation>
    <scope>NUCLEOTIDE SEQUENCE</scope>
</reference>
<dbReference type="EMBL" id="CAJOAZ010000401">
    <property type="protein sequence ID" value="CAF3638856.1"/>
    <property type="molecule type" value="Genomic_DNA"/>
</dbReference>
<protein>
    <recommendedName>
        <fullName evidence="10">LMBR1 domain-containing protein 2-like protein</fullName>
    </recommendedName>
</protein>
<feature type="transmembrane region" description="Helical" evidence="7">
    <location>
        <begin position="149"/>
        <end position="168"/>
    </location>
</feature>
<feature type="transmembrane region" description="Helical" evidence="7">
    <location>
        <begin position="385"/>
        <end position="402"/>
    </location>
</feature>
<feature type="region of interest" description="Disordered" evidence="6">
    <location>
        <begin position="617"/>
        <end position="710"/>
    </location>
</feature>
<proteinExistence type="inferred from homology"/>
<evidence type="ECO:0008006" key="10">
    <source>
        <dbReference type="Google" id="ProtNLM"/>
    </source>
</evidence>
<gene>
    <name evidence="8" type="ORF">OXD698_LOCUS8356</name>
</gene>
<feature type="compositionally biased region" description="Polar residues" evidence="6">
    <location>
        <begin position="638"/>
        <end position="649"/>
    </location>
</feature>
<keyword evidence="3 7" id="KW-0812">Transmembrane</keyword>
<feature type="transmembrane region" description="Helical" evidence="7">
    <location>
        <begin position="6"/>
        <end position="25"/>
    </location>
</feature>
<comment type="subcellular location">
    <subcellularLocation>
        <location evidence="1">Membrane</location>
        <topology evidence="1">Multi-pass membrane protein</topology>
    </subcellularLocation>
</comment>
<comment type="caution">
    <text evidence="8">The sequence shown here is derived from an EMBL/GenBank/DDBJ whole genome shotgun (WGS) entry which is preliminary data.</text>
</comment>
<dbReference type="InterPro" id="IPR006876">
    <property type="entry name" value="LMBR1-like_membr_prot"/>
</dbReference>
<evidence type="ECO:0000256" key="7">
    <source>
        <dbReference type="SAM" id="Phobius"/>
    </source>
</evidence>
<dbReference type="PANTHER" id="PTHR21355:SF0">
    <property type="entry name" value="G-PROTEIN COUPLED RECEPTOR-ASSOCIATED PROTEIN LMBRD2"/>
    <property type="match status" value="1"/>
</dbReference>
<feature type="transmembrane region" description="Helical" evidence="7">
    <location>
        <begin position="531"/>
        <end position="550"/>
    </location>
</feature>
<evidence type="ECO:0000256" key="2">
    <source>
        <dbReference type="ARBA" id="ARBA00010487"/>
    </source>
</evidence>
<name>A0A818QC42_9BILA</name>
<keyword evidence="4 7" id="KW-1133">Transmembrane helix</keyword>
<feature type="transmembrane region" description="Helical" evidence="7">
    <location>
        <begin position="37"/>
        <end position="61"/>
    </location>
</feature>
<feature type="transmembrane region" description="Helical" evidence="7">
    <location>
        <begin position="180"/>
        <end position="202"/>
    </location>
</feature>
<sequence>MSSIALIFDVIFSCLITLTFLYRCGNYRRQHPITTGAVFISWSFSVLFIFLLPLDISLAAYRECQSQNISSISTTTISPDNLNLSNTIEKSCPRPWSYVNPRSYEVLWRIIYWTSQCLTWFILPFMQSICQTGEFYWKGKIRFALRSNLIYYGTLLLIFGILVIYVAVNYNLSASNFKVTVIAASTTWGLFLLVLMLGYGLVEVPLNVYNHSRTSYVLSHIQFNLSKLYNEKIDIEERLESLVEDISKLCLQIKYNDSLRPCLEEIVRIIPEQYSNRVKLTMDDYEDYRATTTTTNNLIDLPTEKQLIKLHGLIKKSKHIHHRVQASWVQMINQAFYLEDILNNENNSNRSFVKQSPLPRSWLRQKLFDEHPVLEWYTFCFLRPWALRFLGVGLGIISLIVIWSEMTFFSTSPVLSIFARIVNAARHHYDYFTIEIFCCLSLAYLCLCAYYTIFRMRIFNYFYLSLYHLTDENSLIFAATFLCRLTAPLSYNFLGMIHMDQVITKKTDRQETVFTTIMGRMSVIPMISRGFNFYFPMLICLLCVGTYFRFGSRCLHIFGVRQFFDDDYVSAEYVEDGKNLMKKGCIFKEKFLFEKKYMKYLERRNLGGIDNVTTMANTTTATQRRDRRRELEEKYGLRSTSTNSKSSKLPSDDLAEIISESRQLKASSSSSDEPLIMNNNNHNQRVPPSATTALGSSRRVAPPTNIFNDI</sequence>
<dbReference type="AlphaFoldDB" id="A0A818QC42"/>
<evidence type="ECO:0000256" key="5">
    <source>
        <dbReference type="ARBA" id="ARBA00023136"/>
    </source>
</evidence>
<dbReference type="PANTHER" id="PTHR21355">
    <property type="entry name" value="G-PROTEIN COUPLED RECEPTOR-ASSOCIATED PROTEIN LMBRD2"/>
    <property type="match status" value="1"/>
</dbReference>
<evidence type="ECO:0000313" key="8">
    <source>
        <dbReference type="EMBL" id="CAF3638856.1"/>
    </source>
</evidence>